<reference evidence="5" key="2">
    <citation type="submission" date="2018-11" db="EMBL/GenBank/DDBJ databases">
        <authorList>
            <consortium name="Pathogen Informatics"/>
        </authorList>
    </citation>
    <scope>NUCLEOTIDE SEQUENCE [LARGE SCALE GENOMIC DNA]</scope>
</reference>
<keyword evidence="3" id="KW-0732">Signal</keyword>
<dbReference type="EMBL" id="UYWY01001274">
    <property type="protein sequence ID" value="VDM26485.1"/>
    <property type="molecule type" value="Genomic_DNA"/>
</dbReference>
<feature type="region of interest" description="Disordered" evidence="1">
    <location>
        <begin position="220"/>
        <end position="276"/>
    </location>
</feature>
<organism evidence="4 6">
    <name type="scientific">Toxocara canis</name>
    <name type="common">Canine roundworm</name>
    <dbReference type="NCBI Taxonomy" id="6265"/>
    <lineage>
        <taxon>Eukaryota</taxon>
        <taxon>Metazoa</taxon>
        <taxon>Ecdysozoa</taxon>
        <taxon>Nematoda</taxon>
        <taxon>Chromadorea</taxon>
        <taxon>Rhabditida</taxon>
        <taxon>Spirurina</taxon>
        <taxon>Ascaridomorpha</taxon>
        <taxon>Ascaridoidea</taxon>
        <taxon>Toxocaridae</taxon>
        <taxon>Toxocara</taxon>
    </lineage>
</organism>
<feature type="compositionally biased region" description="Basic and acidic residues" evidence="1">
    <location>
        <begin position="244"/>
        <end position="257"/>
    </location>
</feature>
<name>A0A0B2UTD0_TOXCA</name>
<evidence type="ECO:0000256" key="1">
    <source>
        <dbReference type="SAM" id="MobiDB-lite"/>
    </source>
</evidence>
<dbReference type="Proteomes" id="UP000031036">
    <property type="component" value="Unassembled WGS sequence"/>
</dbReference>
<keyword evidence="2" id="KW-1133">Transmembrane helix</keyword>
<gene>
    <name evidence="4" type="ORF">Tcan_03730</name>
    <name evidence="5" type="ORF">TCNE_LOCUS1601</name>
</gene>
<dbReference type="OrthoDB" id="5835902at2759"/>
<feature type="signal peptide" evidence="3">
    <location>
        <begin position="1"/>
        <end position="19"/>
    </location>
</feature>
<keyword evidence="2" id="KW-0812">Transmembrane</keyword>
<protein>
    <submittedName>
        <fullName evidence="4">Uncharacterized protein</fullName>
    </submittedName>
</protein>
<evidence type="ECO:0000256" key="2">
    <source>
        <dbReference type="SAM" id="Phobius"/>
    </source>
</evidence>
<reference evidence="4 6" key="1">
    <citation type="submission" date="2014-11" db="EMBL/GenBank/DDBJ databases">
        <title>Genetic blueprint of the zoonotic pathogen Toxocara canis.</title>
        <authorList>
            <person name="Zhu X.-Q."/>
            <person name="Korhonen P.K."/>
            <person name="Cai H."/>
            <person name="Young N.D."/>
            <person name="Nejsum P."/>
            <person name="von Samson-Himmelstjerna G."/>
            <person name="Boag P.R."/>
            <person name="Tan P."/>
            <person name="Li Q."/>
            <person name="Min J."/>
            <person name="Yang Y."/>
            <person name="Wang X."/>
            <person name="Fang X."/>
            <person name="Hall R.S."/>
            <person name="Hofmann A."/>
            <person name="Sternberg P.W."/>
            <person name="Jex A.R."/>
            <person name="Gasser R.B."/>
        </authorList>
    </citation>
    <scope>NUCLEOTIDE SEQUENCE [LARGE SCALE GENOMIC DNA]</scope>
    <source>
        <strain evidence="4">PN_DK_2014</strain>
    </source>
</reference>
<proteinExistence type="predicted"/>
<feature type="chain" id="PRO_5008827437" evidence="3">
    <location>
        <begin position="20"/>
        <end position="443"/>
    </location>
</feature>
<dbReference type="EMBL" id="JPKZ01002935">
    <property type="protein sequence ID" value="KHN74271.1"/>
    <property type="molecule type" value="Genomic_DNA"/>
</dbReference>
<feature type="transmembrane region" description="Helical" evidence="2">
    <location>
        <begin position="178"/>
        <end position="202"/>
    </location>
</feature>
<sequence>MHTIVTLLFLLLLAKRRIAWVQPQIALHRGFVDIYSSPKDYVGRNDVVGGRQYSLDIFMDQTDRYDYLIQRCSYNNKYNFIDSNSCLICDDNFQRKWETDEYHYAGAGKRTVVHFLAPEPLNNIECRVRVIQCCGCAERACERNIWPYIKQFQQQIINVNLMGESSTLALHRPSIWPWWVWLLIALALLLLICLLVVPLLLFCCKHKFRKSAIVKSAQVKENGQETTVTQDGEVSFIPKPSTRRTRDVISEQRKERSFQTPSESPSESAQSTASHSRNALMVRQNVRTHQSACRDAQSGTATAKVLTASRNEHTSRSETELWQENAEFRRQPTRDQLRAGGYAQPRKHFEQRESFVQRQAGHSDMLRELQDASHRIDSSRLPTQRNTELMKSSQSAAHAARKRSTSQERFFQKNDRQRGLIEEGYDQAQYSFTAQKDANEEIV</sequence>
<feature type="compositionally biased region" description="Polar residues" evidence="1">
    <location>
        <begin position="383"/>
        <end position="396"/>
    </location>
</feature>
<accession>A0A0B2UTD0</accession>
<keyword evidence="6" id="KW-1185">Reference proteome</keyword>
<dbReference type="AlphaFoldDB" id="A0A0B2UTD0"/>
<keyword evidence="2" id="KW-0472">Membrane</keyword>
<evidence type="ECO:0000313" key="6">
    <source>
        <dbReference type="Proteomes" id="UP000031036"/>
    </source>
</evidence>
<feature type="compositionally biased region" description="Polar residues" evidence="1">
    <location>
        <begin position="220"/>
        <end position="232"/>
    </location>
</feature>
<feature type="region of interest" description="Disordered" evidence="1">
    <location>
        <begin position="383"/>
        <end position="418"/>
    </location>
</feature>
<evidence type="ECO:0000313" key="5">
    <source>
        <dbReference type="EMBL" id="VDM26485.1"/>
    </source>
</evidence>
<evidence type="ECO:0000256" key="3">
    <source>
        <dbReference type="SAM" id="SignalP"/>
    </source>
</evidence>
<evidence type="ECO:0000313" key="4">
    <source>
        <dbReference type="EMBL" id="KHN74271.1"/>
    </source>
</evidence>
<feature type="compositionally biased region" description="Polar residues" evidence="1">
    <location>
        <begin position="258"/>
        <end position="276"/>
    </location>
</feature>